<dbReference type="SUPFAM" id="SSF56601">
    <property type="entry name" value="beta-lactamase/transpeptidase-like"/>
    <property type="match status" value="1"/>
</dbReference>
<dbReference type="PANTHER" id="PTHR43283">
    <property type="entry name" value="BETA-LACTAMASE-RELATED"/>
    <property type="match status" value="1"/>
</dbReference>
<dbReference type="RefSeq" id="WP_140596560.1">
    <property type="nucleotide sequence ID" value="NZ_VFWZ01000008.1"/>
</dbReference>
<gene>
    <name evidence="2" type="ORF">FHK87_21470</name>
</gene>
<organism evidence="2 3">
    <name type="scientific">Aquimarina algicola</name>
    <dbReference type="NCBI Taxonomy" id="2589995"/>
    <lineage>
        <taxon>Bacteria</taxon>
        <taxon>Pseudomonadati</taxon>
        <taxon>Bacteroidota</taxon>
        <taxon>Flavobacteriia</taxon>
        <taxon>Flavobacteriales</taxon>
        <taxon>Flavobacteriaceae</taxon>
        <taxon>Aquimarina</taxon>
    </lineage>
</organism>
<sequence length="359" mass="40993">MSLQIKIKSSVIILLLVLGLGCHGQSQKHEKILELKKEIQKETYPKIDGIIVAQSDKIIVEEYFGKFDKNTKHDTRSAFKSITSILAGITIDQGIITLENKVLKYFPEYKNKNAVDKKKEAITIKDLLEMKAGFDCEEFYGIGPDCESEMEQTKDWVNYAIDVPMKDQPGKNWAYNSNEPMIMGAVISKASGLSIMDFSKKYLFEPLGISDYKWTTSPKGQGMTAGSFFMKPTDMLKIGKLVDQKGQWNGKQIVSKDWITQSTDCQIDIDFSFARYSRIKNAKYTSATYGFYWYKEQLQYDDIDTEVLFASGNGGQYIMILKEYDTVIVFTGSNYNNWRNKLPFEITLKYLIPMLKANG</sequence>
<evidence type="ECO:0000313" key="2">
    <source>
        <dbReference type="EMBL" id="TPN82997.1"/>
    </source>
</evidence>
<dbReference type="InterPro" id="IPR050789">
    <property type="entry name" value="Diverse_Enzym_Activities"/>
</dbReference>
<comment type="caution">
    <text evidence="2">The sequence shown here is derived from an EMBL/GenBank/DDBJ whole genome shotgun (WGS) entry which is preliminary data.</text>
</comment>
<accession>A0A504IWY8</accession>
<proteinExistence type="predicted"/>
<reference evidence="2 3" key="1">
    <citation type="submission" date="2019-06" db="EMBL/GenBank/DDBJ databases">
        <authorList>
            <person name="Meng X."/>
        </authorList>
    </citation>
    <scope>NUCLEOTIDE SEQUENCE [LARGE SCALE GENOMIC DNA]</scope>
    <source>
        <strain evidence="2 3">M625</strain>
    </source>
</reference>
<evidence type="ECO:0000259" key="1">
    <source>
        <dbReference type="Pfam" id="PF00144"/>
    </source>
</evidence>
<keyword evidence="2" id="KW-0378">Hydrolase</keyword>
<dbReference type="InterPro" id="IPR012338">
    <property type="entry name" value="Beta-lactam/transpept-like"/>
</dbReference>
<feature type="domain" description="Beta-lactamase-related" evidence="1">
    <location>
        <begin position="50"/>
        <end position="330"/>
    </location>
</feature>
<keyword evidence="3" id="KW-1185">Reference proteome</keyword>
<dbReference type="OrthoDB" id="9773047at2"/>
<evidence type="ECO:0000313" key="3">
    <source>
        <dbReference type="Proteomes" id="UP000315540"/>
    </source>
</evidence>
<dbReference type="PROSITE" id="PS51257">
    <property type="entry name" value="PROKAR_LIPOPROTEIN"/>
    <property type="match status" value="1"/>
</dbReference>
<dbReference type="EMBL" id="VFWZ01000008">
    <property type="protein sequence ID" value="TPN82997.1"/>
    <property type="molecule type" value="Genomic_DNA"/>
</dbReference>
<dbReference type="Proteomes" id="UP000315540">
    <property type="component" value="Unassembled WGS sequence"/>
</dbReference>
<dbReference type="AlphaFoldDB" id="A0A504IWY8"/>
<dbReference type="InterPro" id="IPR001466">
    <property type="entry name" value="Beta-lactam-related"/>
</dbReference>
<dbReference type="PANTHER" id="PTHR43283:SF7">
    <property type="entry name" value="BETA-LACTAMASE-RELATED DOMAIN-CONTAINING PROTEIN"/>
    <property type="match status" value="1"/>
</dbReference>
<protein>
    <submittedName>
        <fullName evidence="2">Serine hydrolase</fullName>
    </submittedName>
</protein>
<dbReference type="GO" id="GO:0016787">
    <property type="term" value="F:hydrolase activity"/>
    <property type="evidence" value="ECO:0007669"/>
    <property type="project" value="UniProtKB-KW"/>
</dbReference>
<name>A0A504IWY8_9FLAO</name>
<dbReference type="Pfam" id="PF00144">
    <property type="entry name" value="Beta-lactamase"/>
    <property type="match status" value="1"/>
</dbReference>
<dbReference type="Gene3D" id="3.40.710.10">
    <property type="entry name" value="DD-peptidase/beta-lactamase superfamily"/>
    <property type="match status" value="1"/>
</dbReference>